<dbReference type="RefSeq" id="WP_197073232.1">
    <property type="nucleotide sequence ID" value="NZ_JYIV01000026.1"/>
</dbReference>
<dbReference type="Gene3D" id="2.60.40.1120">
    <property type="entry name" value="Carboxypeptidase-like, regulatory domain"/>
    <property type="match status" value="3"/>
</dbReference>
<dbReference type="EC" id="3.2.1.1" evidence="2"/>
<protein>
    <recommendedName>
        <fullName evidence="2">alpha-amylase</fullName>
        <ecNumber evidence="2">3.2.1.1</ecNumber>
    </recommendedName>
    <alternativeName>
        <fullName evidence="4">1,4-alpha-D-glucan glucanohydrolase</fullName>
    </alternativeName>
</protein>
<evidence type="ECO:0000313" key="7">
    <source>
        <dbReference type="EMBL" id="KJL22223.1"/>
    </source>
</evidence>
<organism evidence="7 8">
    <name type="scientific">Microbacterium oxydans</name>
    <dbReference type="NCBI Taxonomy" id="82380"/>
    <lineage>
        <taxon>Bacteria</taxon>
        <taxon>Bacillati</taxon>
        <taxon>Actinomycetota</taxon>
        <taxon>Actinomycetes</taxon>
        <taxon>Micrococcales</taxon>
        <taxon>Microbacteriaceae</taxon>
        <taxon>Microbacterium</taxon>
    </lineage>
</organism>
<evidence type="ECO:0000256" key="6">
    <source>
        <dbReference type="SAM" id="SignalP"/>
    </source>
</evidence>
<keyword evidence="5" id="KW-0472">Membrane</keyword>
<feature type="signal peptide" evidence="6">
    <location>
        <begin position="1"/>
        <end position="21"/>
    </location>
</feature>
<feature type="transmembrane region" description="Helical" evidence="5">
    <location>
        <begin position="648"/>
        <end position="668"/>
    </location>
</feature>
<reference evidence="7 8" key="1">
    <citation type="submission" date="2015-02" db="EMBL/GenBank/DDBJ databases">
        <title>Draft genome sequences of ten Microbacterium spp. with emphasis on heavy metal contaminated environments.</title>
        <authorList>
            <person name="Corretto E."/>
        </authorList>
    </citation>
    <scope>NUCLEOTIDE SEQUENCE [LARGE SCALE GENOMIC DNA]</scope>
    <source>
        <strain evidence="7 8">BEL163</strain>
    </source>
</reference>
<dbReference type="AlphaFoldDB" id="A0A0F0KMY4"/>
<comment type="catalytic activity">
    <reaction evidence="1">
        <text>Endohydrolysis of (1-&gt;4)-alpha-D-glucosidic linkages in polysaccharides containing three or more (1-&gt;4)-alpha-linked D-glucose units.</text>
        <dbReference type="EC" id="3.2.1.1"/>
    </reaction>
</comment>
<dbReference type="InterPro" id="IPR006311">
    <property type="entry name" value="TAT_signal"/>
</dbReference>
<gene>
    <name evidence="7" type="primary">sdrD</name>
    <name evidence="7" type="ORF">RN51_02103</name>
</gene>
<proteinExistence type="predicted"/>
<feature type="chain" id="PRO_5039097577" description="alpha-amylase" evidence="6">
    <location>
        <begin position="22"/>
        <end position="674"/>
    </location>
</feature>
<evidence type="ECO:0000256" key="4">
    <source>
        <dbReference type="ARBA" id="ARBA00030238"/>
    </source>
</evidence>
<dbReference type="GO" id="GO:0004556">
    <property type="term" value="F:alpha-amylase activity"/>
    <property type="evidence" value="ECO:0007669"/>
    <property type="project" value="UniProtKB-EC"/>
</dbReference>
<dbReference type="InterPro" id="IPR013784">
    <property type="entry name" value="Carb-bd-like_fold"/>
</dbReference>
<dbReference type="PROSITE" id="PS51318">
    <property type="entry name" value="TAT"/>
    <property type="match status" value="1"/>
</dbReference>
<comment type="caution">
    <text evidence="7">The sequence shown here is derived from an EMBL/GenBank/DDBJ whole genome shotgun (WGS) entry which is preliminary data.</text>
</comment>
<dbReference type="PATRIC" id="fig|82380.10.peg.2114"/>
<dbReference type="EMBL" id="JYIV01000026">
    <property type="protein sequence ID" value="KJL22223.1"/>
    <property type="molecule type" value="Genomic_DNA"/>
</dbReference>
<dbReference type="GO" id="GO:0030246">
    <property type="term" value="F:carbohydrate binding"/>
    <property type="evidence" value="ECO:0007669"/>
    <property type="project" value="InterPro"/>
</dbReference>
<dbReference type="SUPFAM" id="SSF49478">
    <property type="entry name" value="Cna protein B-type domain"/>
    <property type="match status" value="2"/>
</dbReference>
<dbReference type="InterPro" id="IPR013783">
    <property type="entry name" value="Ig-like_fold"/>
</dbReference>
<evidence type="ECO:0000256" key="3">
    <source>
        <dbReference type="ARBA" id="ARBA00022729"/>
    </source>
</evidence>
<keyword evidence="5" id="KW-1133">Transmembrane helix</keyword>
<name>A0A0F0KMY4_9MICO</name>
<evidence type="ECO:0000256" key="5">
    <source>
        <dbReference type="SAM" id="Phobius"/>
    </source>
</evidence>
<dbReference type="Gene3D" id="2.60.40.10">
    <property type="entry name" value="Immunoglobulins"/>
    <property type="match status" value="1"/>
</dbReference>
<dbReference type="InterPro" id="IPR051417">
    <property type="entry name" value="SDr/BOS_complex"/>
</dbReference>
<dbReference type="Pfam" id="PF13620">
    <property type="entry name" value="CarboxypepD_reg"/>
    <property type="match status" value="3"/>
</dbReference>
<evidence type="ECO:0000256" key="1">
    <source>
        <dbReference type="ARBA" id="ARBA00000548"/>
    </source>
</evidence>
<dbReference type="PANTHER" id="PTHR23303">
    <property type="entry name" value="CARBOXYPEPTIDASE REGULATORY REGION-CONTAINING"/>
    <property type="match status" value="1"/>
</dbReference>
<keyword evidence="5" id="KW-0812">Transmembrane</keyword>
<evidence type="ECO:0000256" key="2">
    <source>
        <dbReference type="ARBA" id="ARBA00012595"/>
    </source>
</evidence>
<evidence type="ECO:0000313" key="8">
    <source>
        <dbReference type="Proteomes" id="UP000033725"/>
    </source>
</evidence>
<dbReference type="SUPFAM" id="SSF49452">
    <property type="entry name" value="Starch-binding domain-like"/>
    <property type="match status" value="1"/>
</dbReference>
<dbReference type="GO" id="GO:0005975">
    <property type="term" value="P:carbohydrate metabolic process"/>
    <property type="evidence" value="ECO:0007669"/>
    <property type="project" value="UniProtKB-ARBA"/>
</dbReference>
<dbReference type="Proteomes" id="UP000033725">
    <property type="component" value="Unassembled WGS sequence"/>
</dbReference>
<keyword evidence="3 6" id="KW-0732">Signal</keyword>
<sequence length="674" mass="67013">MTRRRGMLRAVLGGMAAFALALGGATAGAAAEDPVVTGSISGTVTADAGGAALEGIQVFAQRDGALERVDAVTDASGGYTLAGLTDGAYLVQFVAPDGSFATEYWNDASDSLGAQRVTVTGGSAVTGIDAALAPAPSASITGTVTREDDGSPVSGVAVSARGQSPAAEASVLTDASGAYTLDGLPAGSYIVEFYAEGKDLKREYWQNTFDYSQATPVVLTEGQAVSGIDASLAAGGSIAGVVTRADGGAPLTDATVNALDANGEIAAFARTDLAGRYEVGGLPAGSYRVAFVAPGPGVASEYWEDAYSFEAATPVVVTELQTTSGVDAALETEGSISGSVTKSSDGTRALGAVTITSVDDDNHSYFVGVSNAGTYQVAVAPGTYRVHFEPFDSGLLAEYWANASTKASATPVSVSPGGSATGIDAQLDAAAIVTGTVTLDTTVGREVIVEAWSGQKVVGTAFADLQTGAYSLSIPEGSFILKASANFYNDRTTIAQPQFYDGVDTAALATPVVATLGTPVSGIDFTLIAVTNPEPQPKPTLTLAAGSIRAGKDITVSGTGFTPGMAIEFELHSDPVKLGTLTAGADGVLQGNLRIPASVPAGTHTLVALTGTTVIASATLTVDGAVTGGAGGSAAAPGTGLASTGLDAPSAIVAAGLVLAVLGGLLVGRRRVGL</sequence>
<accession>A0A0F0KMY4</accession>